<dbReference type="AlphaFoldDB" id="A0A8J3PXK2"/>
<organism evidence="2 3">
    <name type="scientific">Planotetraspora kaengkrachanensis</name>
    <dbReference type="NCBI Taxonomy" id="575193"/>
    <lineage>
        <taxon>Bacteria</taxon>
        <taxon>Bacillati</taxon>
        <taxon>Actinomycetota</taxon>
        <taxon>Actinomycetes</taxon>
        <taxon>Streptosporangiales</taxon>
        <taxon>Streptosporangiaceae</taxon>
        <taxon>Planotetraspora</taxon>
    </lineage>
</organism>
<reference evidence="2 3" key="1">
    <citation type="submission" date="2021-01" db="EMBL/GenBank/DDBJ databases">
        <title>Whole genome shotgun sequence of Planotetraspora kaengkrachanensis NBRC 104272.</title>
        <authorList>
            <person name="Komaki H."/>
            <person name="Tamura T."/>
        </authorList>
    </citation>
    <scope>NUCLEOTIDE SEQUENCE [LARGE SCALE GENOMIC DNA]</scope>
    <source>
        <strain evidence="2 3">NBRC 104272</strain>
    </source>
</reference>
<keyword evidence="1" id="KW-1133">Transmembrane helix</keyword>
<accession>A0A8J3PXK2</accession>
<evidence type="ECO:0000313" key="3">
    <source>
        <dbReference type="Proteomes" id="UP000630097"/>
    </source>
</evidence>
<keyword evidence="3" id="KW-1185">Reference proteome</keyword>
<comment type="caution">
    <text evidence="2">The sequence shown here is derived from an EMBL/GenBank/DDBJ whole genome shotgun (WGS) entry which is preliminary data.</text>
</comment>
<keyword evidence="1" id="KW-0472">Membrane</keyword>
<proteinExistence type="predicted"/>
<feature type="transmembrane region" description="Helical" evidence="1">
    <location>
        <begin position="166"/>
        <end position="186"/>
    </location>
</feature>
<dbReference type="RefSeq" id="WP_203886260.1">
    <property type="nucleotide sequence ID" value="NZ_BAABHH010000002.1"/>
</dbReference>
<sequence length="193" mass="20396">MAGHELIDRHLQALAVRLPQSVVEELADGLMTSYEEQLERLGDPEKAAKAALADFGDADTITTAFVRLSPGRTTAIRLLVIGPLVGLSWGAALVTGHAWAWSIPLPARLAFGVALSVAVFMLVLAIRERRHYQAVRLAALGGAASVIVLDSAILGTVASLVPPPSVLLLLALTASIVRILLVVRAVPAMIRHP</sequence>
<dbReference type="Proteomes" id="UP000630097">
    <property type="component" value="Unassembled WGS sequence"/>
</dbReference>
<feature type="transmembrane region" description="Helical" evidence="1">
    <location>
        <begin position="75"/>
        <end position="99"/>
    </location>
</feature>
<feature type="transmembrane region" description="Helical" evidence="1">
    <location>
        <begin position="137"/>
        <end position="160"/>
    </location>
</feature>
<name>A0A8J3PXK2_9ACTN</name>
<dbReference type="EMBL" id="BONV01000035">
    <property type="protein sequence ID" value="GIG82928.1"/>
    <property type="molecule type" value="Genomic_DNA"/>
</dbReference>
<gene>
    <name evidence="2" type="ORF">Pka01_60550</name>
</gene>
<evidence type="ECO:0000256" key="1">
    <source>
        <dbReference type="SAM" id="Phobius"/>
    </source>
</evidence>
<keyword evidence="1" id="KW-0812">Transmembrane</keyword>
<evidence type="ECO:0000313" key="2">
    <source>
        <dbReference type="EMBL" id="GIG82928.1"/>
    </source>
</evidence>
<feature type="transmembrane region" description="Helical" evidence="1">
    <location>
        <begin position="105"/>
        <end position="125"/>
    </location>
</feature>
<protein>
    <submittedName>
        <fullName evidence="2">Uncharacterized protein</fullName>
    </submittedName>
</protein>